<gene>
    <name evidence="2" type="ORF">RM519_11245</name>
</gene>
<keyword evidence="3" id="KW-1185">Reference proteome</keyword>
<evidence type="ECO:0000313" key="3">
    <source>
        <dbReference type="Proteomes" id="UP001252186"/>
    </source>
</evidence>
<dbReference type="InterPro" id="IPR025250">
    <property type="entry name" value="DUF4199"/>
</dbReference>
<accession>A0ABU2Y6I5</accession>
<keyword evidence="1" id="KW-0812">Transmembrane</keyword>
<proteinExistence type="predicted"/>
<keyword evidence="1" id="KW-1133">Transmembrane helix</keyword>
<feature type="transmembrane region" description="Helical" evidence="1">
    <location>
        <begin position="40"/>
        <end position="59"/>
    </location>
</feature>
<dbReference type="Proteomes" id="UP001252186">
    <property type="component" value="Unassembled WGS sequence"/>
</dbReference>
<name>A0ABU2Y6I5_9FLAO</name>
<reference evidence="2 3" key="1">
    <citation type="submission" date="2023-09" db="EMBL/GenBank/DDBJ databases">
        <authorList>
            <person name="Rey-Velasco X."/>
        </authorList>
    </citation>
    <scope>NUCLEOTIDE SEQUENCE [LARGE SCALE GENOMIC DNA]</scope>
    <source>
        <strain evidence="2 3">P050</strain>
    </source>
</reference>
<feature type="transmembrane region" description="Helical" evidence="1">
    <location>
        <begin position="80"/>
        <end position="101"/>
    </location>
</feature>
<protein>
    <submittedName>
        <fullName evidence="2">DUF4199 domain-containing protein</fullName>
    </submittedName>
</protein>
<organism evidence="2 3">
    <name type="scientific">Urechidicola vernalis</name>
    <dbReference type="NCBI Taxonomy" id="3075600"/>
    <lineage>
        <taxon>Bacteria</taxon>
        <taxon>Pseudomonadati</taxon>
        <taxon>Bacteroidota</taxon>
        <taxon>Flavobacteriia</taxon>
        <taxon>Flavobacteriales</taxon>
        <taxon>Flavobacteriaceae</taxon>
        <taxon>Urechidicola</taxon>
    </lineage>
</organism>
<comment type="caution">
    <text evidence="2">The sequence shown here is derived from an EMBL/GenBank/DDBJ whole genome shotgun (WGS) entry which is preliminary data.</text>
</comment>
<feature type="transmembrane region" description="Helical" evidence="1">
    <location>
        <begin position="141"/>
        <end position="166"/>
    </location>
</feature>
<dbReference type="Pfam" id="PF13858">
    <property type="entry name" value="DUF4199"/>
    <property type="match status" value="1"/>
</dbReference>
<dbReference type="EMBL" id="JAVRHV010000006">
    <property type="protein sequence ID" value="MDT0553823.1"/>
    <property type="molecule type" value="Genomic_DNA"/>
</dbReference>
<feature type="transmembrane region" description="Helical" evidence="1">
    <location>
        <begin position="12"/>
        <end position="34"/>
    </location>
</feature>
<evidence type="ECO:0000313" key="2">
    <source>
        <dbReference type="EMBL" id="MDT0553823.1"/>
    </source>
</evidence>
<evidence type="ECO:0000256" key="1">
    <source>
        <dbReference type="SAM" id="Phobius"/>
    </source>
</evidence>
<dbReference type="RefSeq" id="WP_311593910.1">
    <property type="nucleotide sequence ID" value="NZ_JAVRHV010000006.1"/>
</dbReference>
<keyword evidence="1" id="KW-0472">Membrane</keyword>
<sequence length="176" mass="19230">MENQTVSSKSIMLSKGVMLGIASILLAVTVYALGQSYDQPFWATLVSIVLTIVVIAMGLKEFKAGNGGFLKLGEALKIGLGISLISAIVYIIYFMVFINFVEPDFYTNMYTIQENSWIDSGMTDEQIDGAKSMYETMANPMVTTGIVLISSLFFGFITSLIVGLIMKKSNEEVTSI</sequence>